<gene>
    <name evidence="1" type="ORF">CKA38_00030</name>
</gene>
<dbReference type="KEGG" id="elut:CKA38_00030"/>
<dbReference type="RefSeq" id="WP_108823667.1">
    <property type="nucleotide sequence ID" value="NZ_CP023004.1"/>
</dbReference>
<proteinExistence type="predicted"/>
<organism evidence="1 2">
    <name type="scientific">Ereboglobus luteus</name>
    <dbReference type="NCBI Taxonomy" id="1796921"/>
    <lineage>
        <taxon>Bacteria</taxon>
        <taxon>Pseudomonadati</taxon>
        <taxon>Verrucomicrobiota</taxon>
        <taxon>Opitutia</taxon>
        <taxon>Opitutales</taxon>
        <taxon>Opitutaceae</taxon>
        <taxon>Ereboglobus</taxon>
    </lineage>
</organism>
<evidence type="ECO:0000313" key="1">
    <source>
        <dbReference type="EMBL" id="AWI07857.1"/>
    </source>
</evidence>
<dbReference type="EMBL" id="CP023004">
    <property type="protein sequence ID" value="AWI07857.1"/>
    <property type="molecule type" value="Genomic_DNA"/>
</dbReference>
<sequence length="140" mass="14391">MISIIAPVEAGTLVWTGSVDDTWDKTTTNWIMTGASSATNYADGDRVLFNDTSASGTVSISGIITPASLTVDVSARDLTIDPGSGGGLSGDIPIVKKGIGTLAFSGTHAAFSGTSTLQEGMLKLYHPPRPICFPATGRLC</sequence>
<dbReference type="AlphaFoldDB" id="A0A2U8DYK2"/>
<accession>A0A2U8DYK2</accession>
<dbReference type="Proteomes" id="UP000244896">
    <property type="component" value="Chromosome"/>
</dbReference>
<dbReference type="OrthoDB" id="199826at2"/>
<name>A0A2U8DYK2_9BACT</name>
<reference evidence="1 2" key="1">
    <citation type="journal article" date="2018" name="Syst. Appl. Microbiol.">
        <title>Ereboglobus luteus gen. nov. sp. nov. from cockroach guts, and new insights into the oxygen relationship of the genera Opitutus and Didymococcus (Verrucomicrobia: Opitutaceae).</title>
        <authorList>
            <person name="Tegtmeier D."/>
            <person name="Belitz A."/>
            <person name="Radek R."/>
            <person name="Heimerl T."/>
            <person name="Brune A."/>
        </authorList>
    </citation>
    <scope>NUCLEOTIDE SEQUENCE [LARGE SCALE GENOMIC DNA]</scope>
    <source>
        <strain evidence="1 2">Ho45</strain>
    </source>
</reference>
<keyword evidence="2" id="KW-1185">Reference proteome</keyword>
<evidence type="ECO:0008006" key="3">
    <source>
        <dbReference type="Google" id="ProtNLM"/>
    </source>
</evidence>
<evidence type="ECO:0000313" key="2">
    <source>
        <dbReference type="Proteomes" id="UP000244896"/>
    </source>
</evidence>
<protein>
    <recommendedName>
        <fullName evidence="3">G8 domain-containing protein</fullName>
    </recommendedName>
</protein>